<dbReference type="SMART" id="SM00415">
    <property type="entry name" value="HSF"/>
    <property type="match status" value="1"/>
</dbReference>
<dbReference type="PRINTS" id="PR00056">
    <property type="entry name" value="HSFDOMAIN"/>
</dbReference>
<evidence type="ECO:0000256" key="4">
    <source>
        <dbReference type="ARBA" id="ARBA00023016"/>
    </source>
</evidence>
<comment type="subcellular location">
    <subcellularLocation>
        <location evidence="1">Nucleus</location>
    </subcellularLocation>
</comment>
<dbReference type="Proteomes" id="UP000655225">
    <property type="component" value="Unassembled WGS sequence"/>
</dbReference>
<protein>
    <recommendedName>
        <fullName evidence="9">HSF-type DNA-binding domain-containing protein</fullName>
    </recommendedName>
</protein>
<feature type="domain" description="HSF-type DNA-binding" evidence="9">
    <location>
        <begin position="11"/>
        <end position="104"/>
    </location>
</feature>
<sequence>MEESTEKNITLLPPFLSKCYEMVDDPATDPIISWSPTNGSFIIWDVTKLSRELLPKYFKHRNFSSFIRQLNTYGFRKSDPDRWEFATDGFVKDQKHLLKNVSRKKQPQGLVQQKQSQQKKMSDGACVEVGKFELWKEVESLKRDKNLVMQELVKLRQYQETADSKLVCLSQRLQGMEKNQQQMLSFLVMAMQSPGFLSQLLQPKENNWCMAKAGKKRRIPMLEQVTEGGEPVASDGQIVRYQPLMNEIPKPLLMPMSNLDMSPENDFFVDIDFMSFSMEEDLLSSEQDGPLIFSDISDDGIMEQLLLDTPLLENIEDTEMDIKEPMGTQIETESMEHGTKPEKSQNLDLLTEQMGLLASETNCHETM</sequence>
<dbReference type="EMBL" id="JABCRI010000023">
    <property type="protein sequence ID" value="KAF8378584.1"/>
    <property type="molecule type" value="Genomic_DNA"/>
</dbReference>
<evidence type="ECO:0000256" key="2">
    <source>
        <dbReference type="ARBA" id="ARBA00022553"/>
    </source>
</evidence>
<keyword evidence="4" id="KW-0346">Stress response</keyword>
<comment type="similarity">
    <text evidence="8">Belongs to the HSF family.</text>
</comment>
<keyword evidence="7" id="KW-0539">Nucleus</keyword>
<dbReference type="GO" id="GO:0003700">
    <property type="term" value="F:DNA-binding transcription factor activity"/>
    <property type="evidence" value="ECO:0007669"/>
    <property type="project" value="InterPro"/>
</dbReference>
<keyword evidence="6" id="KW-0804">Transcription</keyword>
<evidence type="ECO:0000256" key="6">
    <source>
        <dbReference type="ARBA" id="ARBA00023163"/>
    </source>
</evidence>
<keyword evidence="3" id="KW-0805">Transcription regulation</keyword>
<evidence type="ECO:0000256" key="7">
    <source>
        <dbReference type="ARBA" id="ARBA00023242"/>
    </source>
</evidence>
<evidence type="ECO:0000256" key="1">
    <source>
        <dbReference type="ARBA" id="ARBA00004123"/>
    </source>
</evidence>
<evidence type="ECO:0000256" key="5">
    <source>
        <dbReference type="ARBA" id="ARBA00023125"/>
    </source>
</evidence>
<dbReference type="GO" id="GO:0006357">
    <property type="term" value="P:regulation of transcription by RNA polymerase II"/>
    <property type="evidence" value="ECO:0007669"/>
    <property type="project" value="TreeGrafter"/>
</dbReference>
<dbReference type="OrthoDB" id="60033at2759"/>
<dbReference type="SUPFAM" id="SSF46785">
    <property type="entry name" value="Winged helix' DNA-binding domain"/>
    <property type="match status" value="1"/>
</dbReference>
<evidence type="ECO:0000313" key="10">
    <source>
        <dbReference type="EMBL" id="KAF8378584.1"/>
    </source>
</evidence>
<proteinExistence type="inferred from homology"/>
<comment type="caution">
    <text evidence="10">The sequence shown here is derived from an EMBL/GenBank/DDBJ whole genome shotgun (WGS) entry which is preliminary data.</text>
</comment>
<keyword evidence="2" id="KW-0597">Phosphoprotein</keyword>
<evidence type="ECO:0000256" key="8">
    <source>
        <dbReference type="RuleBase" id="RU004020"/>
    </source>
</evidence>
<dbReference type="Pfam" id="PF00447">
    <property type="entry name" value="HSF_DNA-bind"/>
    <property type="match status" value="1"/>
</dbReference>
<dbReference type="GO" id="GO:0034605">
    <property type="term" value="P:cellular response to heat"/>
    <property type="evidence" value="ECO:0007669"/>
    <property type="project" value="TreeGrafter"/>
</dbReference>
<dbReference type="OMA" id="NMLMQEL"/>
<gene>
    <name evidence="10" type="ORF">HHK36_029932</name>
</gene>
<name>A0A834YCJ8_TETSI</name>
<accession>A0A834YCJ8</accession>
<evidence type="ECO:0000256" key="3">
    <source>
        <dbReference type="ARBA" id="ARBA00023015"/>
    </source>
</evidence>
<organism evidence="10 11">
    <name type="scientific">Tetracentron sinense</name>
    <name type="common">Spur-leaf</name>
    <dbReference type="NCBI Taxonomy" id="13715"/>
    <lineage>
        <taxon>Eukaryota</taxon>
        <taxon>Viridiplantae</taxon>
        <taxon>Streptophyta</taxon>
        <taxon>Embryophyta</taxon>
        <taxon>Tracheophyta</taxon>
        <taxon>Spermatophyta</taxon>
        <taxon>Magnoliopsida</taxon>
        <taxon>Trochodendrales</taxon>
        <taxon>Trochodendraceae</taxon>
        <taxon>Tetracentron</taxon>
    </lineage>
</organism>
<dbReference type="AlphaFoldDB" id="A0A834YCJ8"/>
<evidence type="ECO:0000259" key="9">
    <source>
        <dbReference type="SMART" id="SM00415"/>
    </source>
</evidence>
<dbReference type="InterPro" id="IPR036390">
    <property type="entry name" value="WH_DNA-bd_sf"/>
</dbReference>
<dbReference type="GO" id="GO:0005634">
    <property type="term" value="C:nucleus"/>
    <property type="evidence" value="ECO:0007669"/>
    <property type="project" value="UniProtKB-SubCell"/>
</dbReference>
<keyword evidence="11" id="KW-1185">Reference proteome</keyword>
<dbReference type="FunFam" id="1.10.10.10:FF:000057">
    <property type="entry name" value="Heat shock transcription factor 1"/>
    <property type="match status" value="1"/>
</dbReference>
<keyword evidence="5" id="KW-0238">DNA-binding</keyword>
<dbReference type="GO" id="GO:0000978">
    <property type="term" value="F:RNA polymerase II cis-regulatory region sequence-specific DNA binding"/>
    <property type="evidence" value="ECO:0007669"/>
    <property type="project" value="TreeGrafter"/>
</dbReference>
<dbReference type="PANTHER" id="PTHR10015">
    <property type="entry name" value="HEAT SHOCK TRANSCRIPTION FACTOR"/>
    <property type="match status" value="1"/>
</dbReference>
<evidence type="ECO:0000313" key="11">
    <source>
        <dbReference type="Proteomes" id="UP000655225"/>
    </source>
</evidence>
<reference evidence="10 11" key="1">
    <citation type="submission" date="2020-04" db="EMBL/GenBank/DDBJ databases">
        <title>Plant Genome Project.</title>
        <authorList>
            <person name="Zhang R.-G."/>
        </authorList>
    </citation>
    <scope>NUCLEOTIDE SEQUENCE [LARGE SCALE GENOMIC DNA]</scope>
    <source>
        <strain evidence="10">YNK0</strain>
        <tissue evidence="10">Leaf</tissue>
    </source>
</reference>
<dbReference type="Gene3D" id="1.10.10.10">
    <property type="entry name" value="Winged helix-like DNA-binding domain superfamily/Winged helix DNA-binding domain"/>
    <property type="match status" value="1"/>
</dbReference>
<dbReference type="InterPro" id="IPR000232">
    <property type="entry name" value="HSF_DNA-bd"/>
</dbReference>
<dbReference type="InterPro" id="IPR036388">
    <property type="entry name" value="WH-like_DNA-bd_sf"/>
</dbReference>
<dbReference type="PANTHER" id="PTHR10015:SF325">
    <property type="entry name" value="HEAT STRESS TRANSCRIPTION FACTOR A-8"/>
    <property type="match status" value="1"/>
</dbReference>